<comment type="caution">
    <text evidence="1">The sequence shown here is derived from an EMBL/GenBank/DDBJ whole genome shotgun (WGS) entry which is preliminary data.</text>
</comment>
<protein>
    <submittedName>
        <fullName evidence="1">Uncharacterized protein</fullName>
    </submittedName>
</protein>
<dbReference type="EMBL" id="JAEPRD010000084">
    <property type="protein sequence ID" value="KAG2200390.1"/>
    <property type="molecule type" value="Genomic_DNA"/>
</dbReference>
<name>A0A8H7UYF3_9FUNG</name>
<dbReference type="AlphaFoldDB" id="A0A8H7UYF3"/>
<gene>
    <name evidence="1" type="ORF">INT47_002304</name>
</gene>
<proteinExistence type="predicted"/>
<reference evidence="1" key="1">
    <citation type="submission" date="2020-12" db="EMBL/GenBank/DDBJ databases">
        <title>Metabolic potential, ecology and presence of endohyphal bacteria is reflected in genomic diversity of Mucoromycotina.</title>
        <authorList>
            <person name="Muszewska A."/>
            <person name="Okrasinska A."/>
            <person name="Steczkiewicz K."/>
            <person name="Drgas O."/>
            <person name="Orlowska M."/>
            <person name="Perlinska-Lenart U."/>
            <person name="Aleksandrzak-Piekarczyk T."/>
            <person name="Szatraj K."/>
            <person name="Zielenkiewicz U."/>
            <person name="Pilsyk S."/>
            <person name="Malc E."/>
            <person name="Mieczkowski P."/>
            <person name="Kruszewska J.S."/>
            <person name="Biernat P."/>
            <person name="Pawlowska J."/>
        </authorList>
    </citation>
    <scope>NUCLEOTIDE SEQUENCE</scope>
    <source>
        <strain evidence="1">WA0000017839</strain>
    </source>
</reference>
<keyword evidence="2" id="KW-1185">Reference proteome</keyword>
<dbReference type="Proteomes" id="UP000603453">
    <property type="component" value="Unassembled WGS sequence"/>
</dbReference>
<organism evidence="1 2">
    <name type="scientific">Mucor saturninus</name>
    <dbReference type="NCBI Taxonomy" id="64648"/>
    <lineage>
        <taxon>Eukaryota</taxon>
        <taxon>Fungi</taxon>
        <taxon>Fungi incertae sedis</taxon>
        <taxon>Mucoromycota</taxon>
        <taxon>Mucoromycotina</taxon>
        <taxon>Mucoromycetes</taxon>
        <taxon>Mucorales</taxon>
        <taxon>Mucorineae</taxon>
        <taxon>Mucoraceae</taxon>
        <taxon>Mucor</taxon>
    </lineage>
</organism>
<sequence>MYHLRKEYLKIKQTDILEGLMLVCHETKKRLADAIVALGESEIPEAVKNPVKSHIEGSILLNDAYHAKYEESAALNPFYRHAPPLQMLGYVIITWRRSSITKQPAH</sequence>
<evidence type="ECO:0000313" key="1">
    <source>
        <dbReference type="EMBL" id="KAG2200390.1"/>
    </source>
</evidence>
<evidence type="ECO:0000313" key="2">
    <source>
        <dbReference type="Proteomes" id="UP000603453"/>
    </source>
</evidence>
<accession>A0A8H7UYF3</accession>
<dbReference type="OrthoDB" id="2289841at2759"/>